<organism evidence="1 2">
    <name type="scientific">Lipomyces starkeyi NRRL Y-11557</name>
    <dbReference type="NCBI Taxonomy" id="675824"/>
    <lineage>
        <taxon>Eukaryota</taxon>
        <taxon>Fungi</taxon>
        <taxon>Dikarya</taxon>
        <taxon>Ascomycota</taxon>
        <taxon>Saccharomycotina</taxon>
        <taxon>Lipomycetes</taxon>
        <taxon>Lipomycetales</taxon>
        <taxon>Lipomycetaceae</taxon>
        <taxon>Lipomyces</taxon>
    </lineage>
</organism>
<dbReference type="EMBL" id="KV454296">
    <property type="protein sequence ID" value="ODQ71833.1"/>
    <property type="molecule type" value="Genomic_DNA"/>
</dbReference>
<protein>
    <submittedName>
        <fullName evidence="1">Uncharacterized protein</fullName>
    </submittedName>
</protein>
<reference evidence="1 2" key="1">
    <citation type="journal article" date="2016" name="Proc. Natl. Acad. Sci. U.S.A.">
        <title>Comparative genomics of biotechnologically important yeasts.</title>
        <authorList>
            <person name="Riley R."/>
            <person name="Haridas S."/>
            <person name="Wolfe K.H."/>
            <person name="Lopes M.R."/>
            <person name="Hittinger C.T."/>
            <person name="Goeker M."/>
            <person name="Salamov A.A."/>
            <person name="Wisecaver J.H."/>
            <person name="Long T.M."/>
            <person name="Calvey C.H."/>
            <person name="Aerts A.L."/>
            <person name="Barry K.W."/>
            <person name="Choi C."/>
            <person name="Clum A."/>
            <person name="Coughlan A.Y."/>
            <person name="Deshpande S."/>
            <person name="Douglass A.P."/>
            <person name="Hanson S.J."/>
            <person name="Klenk H.-P."/>
            <person name="LaButti K.M."/>
            <person name="Lapidus A."/>
            <person name="Lindquist E.A."/>
            <person name="Lipzen A.M."/>
            <person name="Meier-Kolthoff J.P."/>
            <person name="Ohm R.A."/>
            <person name="Otillar R.P."/>
            <person name="Pangilinan J.L."/>
            <person name="Peng Y."/>
            <person name="Rokas A."/>
            <person name="Rosa C.A."/>
            <person name="Scheuner C."/>
            <person name="Sibirny A.A."/>
            <person name="Slot J.C."/>
            <person name="Stielow J.B."/>
            <person name="Sun H."/>
            <person name="Kurtzman C.P."/>
            <person name="Blackwell M."/>
            <person name="Grigoriev I.V."/>
            <person name="Jeffries T.W."/>
        </authorList>
    </citation>
    <scope>NUCLEOTIDE SEQUENCE [LARGE SCALE GENOMIC DNA]</scope>
    <source>
        <strain evidence="1 2">NRRL Y-11557</strain>
    </source>
</reference>
<dbReference type="Proteomes" id="UP000094385">
    <property type="component" value="Unassembled WGS sequence"/>
</dbReference>
<keyword evidence="2" id="KW-1185">Reference proteome</keyword>
<gene>
    <name evidence="1" type="ORF">LIPSTDRAFT_4212</name>
</gene>
<sequence length="61" mass="6430">MDFASGTPAQKWVGEDPTLSSDEKALYRFSLAGKRAAITGGARGLGLSRTCCNVNSFAGYQ</sequence>
<accession>A0A1E3Q2A3</accession>
<evidence type="ECO:0000313" key="1">
    <source>
        <dbReference type="EMBL" id="ODQ71833.1"/>
    </source>
</evidence>
<evidence type="ECO:0000313" key="2">
    <source>
        <dbReference type="Proteomes" id="UP000094385"/>
    </source>
</evidence>
<proteinExistence type="predicted"/>
<dbReference type="AlphaFoldDB" id="A0A1E3Q2A3"/>
<name>A0A1E3Q2A3_LIPST</name>